<dbReference type="AlphaFoldDB" id="L7JPB8"/>
<name>L7JPB8_PYRO1</name>
<sequence>MPSQPDLSSLASLSREERAEKRLQLREDAATRLALQRALAESQRLPGVRSLARGARPPRCWNCRGGHTCLPLPAGGPLERAAGELGCALFCSPRASDKEVQLLRNVVRYHFRDWTKSQARGLPAPEPITGASGVSVVPQGAQAVPPGGALQRFDPL</sequence>
<evidence type="ECO:0000313" key="1">
    <source>
        <dbReference type="EMBL" id="ELQ70062.1"/>
    </source>
</evidence>
<proteinExistence type="predicted"/>
<accession>L7JPB8</accession>
<organism>
    <name type="scientific">Pyricularia oryzae (strain P131)</name>
    <name type="common">Rice blast fungus</name>
    <name type="synonym">Magnaporthe oryzae</name>
    <dbReference type="NCBI Taxonomy" id="1143193"/>
    <lineage>
        <taxon>Eukaryota</taxon>
        <taxon>Fungi</taxon>
        <taxon>Dikarya</taxon>
        <taxon>Ascomycota</taxon>
        <taxon>Pezizomycotina</taxon>
        <taxon>Sordariomycetes</taxon>
        <taxon>Sordariomycetidae</taxon>
        <taxon>Magnaporthales</taxon>
        <taxon>Pyriculariaceae</taxon>
        <taxon>Pyricularia</taxon>
    </lineage>
</organism>
<dbReference type="EMBL" id="JH794855">
    <property type="protein sequence ID" value="ELQ70062.1"/>
    <property type="molecule type" value="Genomic_DNA"/>
</dbReference>
<protein>
    <submittedName>
        <fullName evidence="1">Uncharacterized protein</fullName>
    </submittedName>
</protein>
<reference evidence="1" key="1">
    <citation type="journal article" date="2012" name="PLoS Genet.">
        <title>Comparative analysis of the genomes of two field isolates of the rice blast fungus Magnaporthe oryzae.</title>
        <authorList>
            <person name="Xue M."/>
            <person name="Yang J."/>
            <person name="Li Z."/>
            <person name="Hu S."/>
            <person name="Yao N."/>
            <person name="Dean R.A."/>
            <person name="Zhao W."/>
            <person name="Shen M."/>
            <person name="Zhang H."/>
            <person name="Li C."/>
            <person name="Liu L."/>
            <person name="Cao L."/>
            <person name="Xu X."/>
            <person name="Xing Y."/>
            <person name="Hsiang T."/>
            <person name="Zhang Z."/>
            <person name="Xu J.R."/>
            <person name="Peng Y.L."/>
        </authorList>
    </citation>
    <scope>NUCLEOTIDE SEQUENCE [LARGE SCALE GENOMIC DNA]</scope>
    <source>
        <strain evidence="1">P131</strain>
    </source>
</reference>
<gene>
    <name evidence="1" type="ORF">OOW_P131scaffold00087g2</name>
</gene>